<evidence type="ECO:0000256" key="1">
    <source>
        <dbReference type="ARBA" id="ARBA00004141"/>
    </source>
</evidence>
<dbReference type="EMBL" id="OCTY01000002">
    <property type="protein sequence ID" value="SOJ54535.1"/>
    <property type="molecule type" value="Genomic_DNA"/>
</dbReference>
<proteinExistence type="inferred from homology"/>
<feature type="transmembrane region" description="Helical" evidence="6">
    <location>
        <begin position="34"/>
        <end position="53"/>
    </location>
</feature>
<dbReference type="Pfam" id="PF03741">
    <property type="entry name" value="TerC"/>
    <property type="match status" value="1"/>
</dbReference>
<dbReference type="NCBIfam" id="TIGR03718">
    <property type="entry name" value="R_switched_Alx"/>
    <property type="match status" value="1"/>
</dbReference>
<feature type="transmembrane region" description="Helical" evidence="6">
    <location>
        <begin position="318"/>
        <end position="342"/>
    </location>
</feature>
<feature type="transmembrane region" description="Helical" evidence="6">
    <location>
        <begin position="158"/>
        <end position="175"/>
    </location>
</feature>
<keyword evidence="4 6" id="KW-1133">Transmembrane helix</keyword>
<feature type="transmembrane region" description="Helical" evidence="6">
    <location>
        <begin position="217"/>
        <end position="237"/>
    </location>
</feature>
<feature type="transmembrane region" description="Helical" evidence="6">
    <location>
        <begin position="249"/>
        <end position="271"/>
    </location>
</feature>
<gene>
    <name evidence="7" type="ORF">MSIMFB_02027</name>
</gene>
<dbReference type="InterPro" id="IPR022369">
    <property type="entry name" value="Integral_membrane_TerC_rswitch"/>
</dbReference>
<dbReference type="InterPro" id="IPR005496">
    <property type="entry name" value="Integral_membrane_TerC"/>
</dbReference>
<dbReference type="GO" id="GO:0016020">
    <property type="term" value="C:membrane"/>
    <property type="evidence" value="ECO:0007669"/>
    <property type="project" value="UniProtKB-SubCell"/>
</dbReference>
<dbReference type="PANTHER" id="PTHR30238:SF0">
    <property type="entry name" value="THYLAKOID MEMBRANE PROTEIN TERC, CHLOROPLASTIC"/>
    <property type="match status" value="1"/>
</dbReference>
<sequence>MLRSTPGLGYRAGDGSPARAVRGNTADMGVSGPVWALTIVVIAGLMAFDYVFRVRDTHVSTLREAALWSATYVGIAVLFGIGVVIFGGPEMAAEYFACYLTDEALSVDNLFVFLVIISSFRVPRVAQQKVLLFGIAFALVTRTGFIFVGAALIENFNWTFYLFGVALLFMAGNLARPAEAESHTADNFIIRLAARFLRTSQNYDGDRLRTVENGERLMTPMLLVMIAVGGTDLLFAFDSVPALFGLTGNVYLVFAATAFSLLGLRQLYFLIDGLLDRLVYLSYGLAAILGFIGIKLMLEALHHNNIPFINHGRPIPVVKVSTMTSLTVIIVILLTTAAASVLSSRGRAQTSTARARRHATEYLDPRYETDPVEREKIFARLLDEERQIGALPTQHRVRIWYDDELMELLRRAHDAHDGRETR</sequence>
<feature type="transmembrane region" description="Helical" evidence="6">
    <location>
        <begin position="278"/>
        <end position="298"/>
    </location>
</feature>
<organism evidence="7 8">
    <name type="scientific">Mycobacterium simulans</name>
    <dbReference type="NCBI Taxonomy" id="627089"/>
    <lineage>
        <taxon>Bacteria</taxon>
        <taxon>Bacillati</taxon>
        <taxon>Actinomycetota</taxon>
        <taxon>Actinomycetes</taxon>
        <taxon>Mycobacteriales</taxon>
        <taxon>Mycobacteriaceae</taxon>
        <taxon>Mycobacterium</taxon>
    </lineage>
</organism>
<keyword evidence="3 6" id="KW-0812">Transmembrane</keyword>
<evidence type="ECO:0000256" key="2">
    <source>
        <dbReference type="ARBA" id="ARBA00007511"/>
    </source>
</evidence>
<protein>
    <submittedName>
        <fullName evidence="7">Putative membrane protein</fullName>
    </submittedName>
</protein>
<feature type="transmembrane region" description="Helical" evidence="6">
    <location>
        <begin position="106"/>
        <end position="123"/>
    </location>
</feature>
<keyword evidence="5 6" id="KW-0472">Membrane</keyword>
<evidence type="ECO:0000256" key="6">
    <source>
        <dbReference type="SAM" id="Phobius"/>
    </source>
</evidence>
<evidence type="ECO:0000313" key="8">
    <source>
        <dbReference type="Proteomes" id="UP000554965"/>
    </source>
</evidence>
<dbReference type="Proteomes" id="UP000554965">
    <property type="component" value="Unassembled WGS sequence"/>
</dbReference>
<dbReference type="PANTHER" id="PTHR30238">
    <property type="entry name" value="MEMBRANE BOUND PREDICTED REDOX MODULATOR"/>
    <property type="match status" value="1"/>
</dbReference>
<evidence type="ECO:0000256" key="5">
    <source>
        <dbReference type="ARBA" id="ARBA00023136"/>
    </source>
</evidence>
<dbReference type="AlphaFoldDB" id="A0A7Z7N9A6"/>
<feature type="transmembrane region" description="Helical" evidence="6">
    <location>
        <begin position="65"/>
        <end position="86"/>
    </location>
</feature>
<reference evidence="7 8" key="1">
    <citation type="submission" date="2017-10" db="EMBL/GenBank/DDBJ databases">
        <authorList>
            <consortium name="Urmite Genomes"/>
        </authorList>
    </citation>
    <scope>NUCLEOTIDE SEQUENCE [LARGE SCALE GENOMIC DNA]</scope>
    <source>
        <strain evidence="7 8">FB-527</strain>
    </source>
</reference>
<keyword evidence="8" id="KW-1185">Reference proteome</keyword>
<accession>A0A7Z7N9A6</accession>
<evidence type="ECO:0000256" key="4">
    <source>
        <dbReference type="ARBA" id="ARBA00022989"/>
    </source>
</evidence>
<comment type="caution">
    <text evidence="7">The sequence shown here is derived from an EMBL/GenBank/DDBJ whole genome shotgun (WGS) entry which is preliminary data.</text>
</comment>
<name>A0A7Z7N9A6_9MYCO</name>
<feature type="transmembrane region" description="Helical" evidence="6">
    <location>
        <begin position="130"/>
        <end position="152"/>
    </location>
</feature>
<evidence type="ECO:0000256" key="3">
    <source>
        <dbReference type="ARBA" id="ARBA00022692"/>
    </source>
</evidence>
<comment type="similarity">
    <text evidence="2">Belongs to the TerC family.</text>
</comment>
<comment type="subcellular location">
    <subcellularLocation>
        <location evidence="1">Membrane</location>
        <topology evidence="1">Multi-pass membrane protein</topology>
    </subcellularLocation>
</comment>
<evidence type="ECO:0000313" key="7">
    <source>
        <dbReference type="EMBL" id="SOJ54535.1"/>
    </source>
</evidence>